<organism evidence="1 2">
    <name type="scientific">Pistacia atlantica</name>
    <dbReference type="NCBI Taxonomy" id="434234"/>
    <lineage>
        <taxon>Eukaryota</taxon>
        <taxon>Viridiplantae</taxon>
        <taxon>Streptophyta</taxon>
        <taxon>Embryophyta</taxon>
        <taxon>Tracheophyta</taxon>
        <taxon>Spermatophyta</taxon>
        <taxon>Magnoliopsida</taxon>
        <taxon>eudicotyledons</taxon>
        <taxon>Gunneridae</taxon>
        <taxon>Pentapetalae</taxon>
        <taxon>rosids</taxon>
        <taxon>malvids</taxon>
        <taxon>Sapindales</taxon>
        <taxon>Anacardiaceae</taxon>
        <taxon>Pistacia</taxon>
    </lineage>
</organism>
<protein>
    <submittedName>
        <fullName evidence="1">Uncharacterized protein</fullName>
    </submittedName>
</protein>
<dbReference type="Proteomes" id="UP001164250">
    <property type="component" value="Chromosome 5"/>
</dbReference>
<keyword evidence="2" id="KW-1185">Reference proteome</keyword>
<evidence type="ECO:0000313" key="1">
    <source>
        <dbReference type="EMBL" id="KAJ0096675.1"/>
    </source>
</evidence>
<evidence type="ECO:0000313" key="2">
    <source>
        <dbReference type="Proteomes" id="UP001164250"/>
    </source>
</evidence>
<comment type="caution">
    <text evidence="1">The sequence shown here is derived from an EMBL/GenBank/DDBJ whole genome shotgun (WGS) entry which is preliminary data.</text>
</comment>
<gene>
    <name evidence="1" type="ORF">Patl1_27496</name>
</gene>
<sequence>MAWRNWIEGDAVNLIDPNLRVGSNRDMMRCIHIGLLCVQDNVANRPTMASVVHMLTGGTLSLPTPSKPAFFMHSNTTTDNLESSALDQSNNFQFSLNEASITELIPR</sequence>
<reference evidence="2" key="1">
    <citation type="journal article" date="2023" name="G3 (Bethesda)">
        <title>Genome assembly and association tests identify interacting loci associated with vigor, precocity, and sex in interspecific pistachio rootstocks.</title>
        <authorList>
            <person name="Palmer W."/>
            <person name="Jacygrad E."/>
            <person name="Sagayaradj S."/>
            <person name="Cavanaugh K."/>
            <person name="Han R."/>
            <person name="Bertier L."/>
            <person name="Beede B."/>
            <person name="Kafkas S."/>
            <person name="Golino D."/>
            <person name="Preece J."/>
            <person name="Michelmore R."/>
        </authorList>
    </citation>
    <scope>NUCLEOTIDE SEQUENCE [LARGE SCALE GENOMIC DNA]</scope>
</reference>
<accession>A0ACC1BCG1</accession>
<name>A0ACC1BCG1_9ROSI</name>
<proteinExistence type="predicted"/>
<dbReference type="EMBL" id="CM047901">
    <property type="protein sequence ID" value="KAJ0096675.1"/>
    <property type="molecule type" value="Genomic_DNA"/>
</dbReference>